<reference evidence="1" key="1">
    <citation type="submission" date="2015-07" db="EMBL/GenBank/DDBJ databases">
        <title>MeaNS - Measles Nucleotide Surveillance Program.</title>
        <authorList>
            <person name="Tran T."/>
            <person name="Druce J."/>
        </authorList>
    </citation>
    <scope>NUCLEOTIDE SEQUENCE</scope>
    <source>
        <strain evidence="1">UCB-OBI-ISO-001</strain>
        <tissue evidence="1">Gonad</tissue>
    </source>
</reference>
<dbReference type="EMBL" id="KQ425905">
    <property type="protein sequence ID" value="KOF68839.1"/>
    <property type="molecule type" value="Genomic_DNA"/>
</dbReference>
<dbReference type="AlphaFoldDB" id="A0A0L8FW57"/>
<name>A0A0L8FW57_OCTBM</name>
<protein>
    <submittedName>
        <fullName evidence="1">Uncharacterized protein</fullName>
    </submittedName>
</protein>
<accession>A0A0L8FW57</accession>
<organism evidence="1">
    <name type="scientific">Octopus bimaculoides</name>
    <name type="common">California two-spotted octopus</name>
    <dbReference type="NCBI Taxonomy" id="37653"/>
    <lineage>
        <taxon>Eukaryota</taxon>
        <taxon>Metazoa</taxon>
        <taxon>Spiralia</taxon>
        <taxon>Lophotrochozoa</taxon>
        <taxon>Mollusca</taxon>
        <taxon>Cephalopoda</taxon>
        <taxon>Coleoidea</taxon>
        <taxon>Octopodiformes</taxon>
        <taxon>Octopoda</taxon>
        <taxon>Incirrata</taxon>
        <taxon>Octopodidae</taxon>
        <taxon>Octopus</taxon>
    </lineage>
</organism>
<sequence>MTIYAGNIICRRRDVSMNVAYQCSSSVVAQGISWQRLLPTLSRRHPFAVFCFYFVLVTMSNKGDNSLSVKPVLQHLRISLELGYNLL</sequence>
<evidence type="ECO:0000313" key="1">
    <source>
        <dbReference type="EMBL" id="KOF68839.1"/>
    </source>
</evidence>
<gene>
    <name evidence="1" type="ORF">OCBIM_22006408mg</name>
</gene>
<proteinExistence type="predicted"/>